<dbReference type="Gene3D" id="1.10.8.60">
    <property type="match status" value="1"/>
</dbReference>
<evidence type="ECO:0000259" key="5">
    <source>
        <dbReference type="SMART" id="SM01072"/>
    </source>
</evidence>
<evidence type="ECO:0000256" key="2">
    <source>
        <dbReference type="ARBA" id="ARBA00022840"/>
    </source>
</evidence>
<feature type="compositionally biased region" description="Acidic residues" evidence="3">
    <location>
        <begin position="861"/>
        <end position="873"/>
    </location>
</feature>
<dbReference type="GO" id="GO:0005634">
    <property type="term" value="C:nucleus"/>
    <property type="evidence" value="ECO:0007669"/>
    <property type="project" value="TreeGrafter"/>
</dbReference>
<dbReference type="InterPro" id="IPR003960">
    <property type="entry name" value="ATPase_AAA_CS"/>
</dbReference>
<dbReference type="InterPro" id="IPR050168">
    <property type="entry name" value="AAA_ATPase_domain"/>
</dbReference>
<dbReference type="EMBL" id="CDSF01000001">
    <property type="protein sequence ID" value="CEO94640.1"/>
    <property type="molecule type" value="Genomic_DNA"/>
</dbReference>
<dbReference type="OrthoDB" id="27435at2759"/>
<evidence type="ECO:0000256" key="3">
    <source>
        <dbReference type="SAM" id="MobiDB-lite"/>
    </source>
</evidence>
<dbReference type="InterPro" id="IPR003338">
    <property type="entry name" value="CDC4_N-term_subdom"/>
</dbReference>
<dbReference type="CDD" id="cd19519">
    <property type="entry name" value="RecA-like_CDC48_r1-like"/>
    <property type="match status" value="1"/>
</dbReference>
<dbReference type="InterPro" id="IPR029067">
    <property type="entry name" value="CDC48_domain_2-like_sf"/>
</dbReference>
<reference evidence="8 10" key="2">
    <citation type="submission" date="2018-03" db="EMBL/GenBank/DDBJ databases">
        <authorList>
            <person name="Fogelqvist J."/>
        </authorList>
    </citation>
    <scope>NUCLEOTIDE SEQUENCE [LARGE SCALE GENOMIC DNA]</scope>
</reference>
<evidence type="ECO:0000313" key="9">
    <source>
        <dbReference type="Proteomes" id="UP000039324"/>
    </source>
</evidence>
<keyword evidence="9" id="KW-1185">Reference proteome</keyword>
<dbReference type="SMART" id="SM00382">
    <property type="entry name" value="AAA"/>
    <property type="match status" value="2"/>
</dbReference>
<dbReference type="InterPro" id="IPR003593">
    <property type="entry name" value="AAA+_ATPase"/>
</dbReference>
<dbReference type="GO" id="GO:0034098">
    <property type="term" value="C:VCP-NPL4-UFD1 AAA ATPase complex"/>
    <property type="evidence" value="ECO:0007669"/>
    <property type="project" value="TreeGrafter"/>
</dbReference>
<reference evidence="7 9" key="1">
    <citation type="submission" date="2015-02" db="EMBL/GenBank/DDBJ databases">
        <authorList>
            <person name="Chooi Y.-H."/>
        </authorList>
    </citation>
    <scope>NUCLEOTIDE SEQUENCE [LARGE SCALE GENOMIC DNA]</scope>
    <source>
        <strain evidence="7">E3</strain>
    </source>
</reference>
<dbReference type="InterPro" id="IPR027417">
    <property type="entry name" value="P-loop_NTPase"/>
</dbReference>
<keyword evidence="8" id="KW-0496">Mitochondrion</keyword>
<dbReference type="Gene3D" id="6.10.20.150">
    <property type="match status" value="1"/>
</dbReference>
<dbReference type="FunFam" id="1.10.8.60:FF:000079">
    <property type="entry name" value="Cell division cycle protein 48 homologue"/>
    <property type="match status" value="1"/>
</dbReference>
<geneLocation type="mitochondrion" evidence="8"/>
<evidence type="ECO:0000313" key="10">
    <source>
        <dbReference type="Proteomes" id="UP000290189"/>
    </source>
</evidence>
<dbReference type="Gene3D" id="2.40.40.20">
    <property type="match status" value="1"/>
</dbReference>
<dbReference type="OMA" id="VWPAYPE"/>
<dbReference type="SUPFAM" id="SSF54585">
    <property type="entry name" value="Cdc48 domain 2-like"/>
    <property type="match status" value="1"/>
</dbReference>
<dbReference type="SUPFAM" id="SSF50692">
    <property type="entry name" value="ADC-like"/>
    <property type="match status" value="1"/>
</dbReference>
<dbReference type="GO" id="GO:0005829">
    <property type="term" value="C:cytosol"/>
    <property type="evidence" value="ECO:0007669"/>
    <property type="project" value="TreeGrafter"/>
</dbReference>
<evidence type="ECO:0000259" key="4">
    <source>
        <dbReference type="SMART" id="SM00382"/>
    </source>
</evidence>
<dbReference type="InterPro" id="IPR004201">
    <property type="entry name" value="Cdc48_dom2"/>
</dbReference>
<dbReference type="SMART" id="SM01073">
    <property type="entry name" value="CDC48_N"/>
    <property type="match status" value="1"/>
</dbReference>
<evidence type="ECO:0000256" key="1">
    <source>
        <dbReference type="ARBA" id="ARBA00022741"/>
    </source>
</evidence>
<gene>
    <name evidence="7" type="ORF">PBRA_000425</name>
    <name evidence="8" type="ORF">PLBR_LOCUS312</name>
</gene>
<dbReference type="InterPro" id="IPR009010">
    <property type="entry name" value="Asp_de-COase-like_dom_sf"/>
</dbReference>
<dbReference type="FunFam" id="2.40.40.20:FF:000003">
    <property type="entry name" value="Transitional endoplasmic reticulum ATPase"/>
    <property type="match status" value="1"/>
</dbReference>
<evidence type="ECO:0008006" key="11">
    <source>
        <dbReference type="Google" id="ProtNLM"/>
    </source>
</evidence>
<dbReference type="SMART" id="SM01072">
    <property type="entry name" value="CDC48_2"/>
    <property type="match status" value="1"/>
</dbReference>
<dbReference type="AlphaFoldDB" id="A0A0G4IHT8"/>
<dbReference type="Gene3D" id="3.10.330.10">
    <property type="match status" value="1"/>
</dbReference>
<keyword evidence="1" id="KW-0547">Nucleotide-binding</keyword>
<dbReference type="NCBIfam" id="TIGR01243">
    <property type="entry name" value="CDC48"/>
    <property type="match status" value="1"/>
</dbReference>
<dbReference type="GO" id="GO:0097352">
    <property type="term" value="P:autophagosome maturation"/>
    <property type="evidence" value="ECO:0007669"/>
    <property type="project" value="TreeGrafter"/>
</dbReference>
<dbReference type="STRING" id="37360.A0A0G4IHT8"/>
<dbReference type="InterPro" id="IPR003959">
    <property type="entry name" value="ATPase_AAA_core"/>
</dbReference>
<keyword evidence="2" id="KW-0067">ATP-binding</keyword>
<feature type="compositionally biased region" description="Low complexity" evidence="3">
    <location>
        <begin position="840"/>
        <end position="856"/>
    </location>
</feature>
<feature type="domain" description="CDC48 N-terminal subdomain" evidence="6">
    <location>
        <begin position="74"/>
        <end position="158"/>
    </location>
</feature>
<dbReference type="Pfam" id="PF02933">
    <property type="entry name" value="CDC48_2"/>
    <property type="match status" value="1"/>
</dbReference>
<dbReference type="GO" id="GO:0031593">
    <property type="term" value="F:polyubiquitin modification-dependent protein binding"/>
    <property type="evidence" value="ECO:0007669"/>
    <property type="project" value="TreeGrafter"/>
</dbReference>
<feature type="domain" description="AAA+ ATPase" evidence="4">
    <location>
        <begin position="561"/>
        <end position="700"/>
    </location>
</feature>
<organism evidence="7 9">
    <name type="scientific">Plasmodiophora brassicae</name>
    <name type="common">Clubroot disease agent</name>
    <dbReference type="NCBI Taxonomy" id="37360"/>
    <lineage>
        <taxon>Eukaryota</taxon>
        <taxon>Sar</taxon>
        <taxon>Rhizaria</taxon>
        <taxon>Endomyxa</taxon>
        <taxon>Phytomyxea</taxon>
        <taxon>Plasmodiophorida</taxon>
        <taxon>Plasmodiophoridae</taxon>
        <taxon>Plasmodiophora</taxon>
    </lineage>
</organism>
<dbReference type="InterPro" id="IPR005938">
    <property type="entry name" value="AAA_ATPase_CDC48"/>
</dbReference>
<dbReference type="Pfam" id="PF00004">
    <property type="entry name" value="AAA"/>
    <property type="match status" value="2"/>
</dbReference>
<feature type="domain" description="CDC48" evidence="5">
    <location>
        <begin position="175"/>
        <end position="243"/>
    </location>
</feature>
<accession>A0A0G4IHT8</accession>
<evidence type="ECO:0000313" key="7">
    <source>
        <dbReference type="EMBL" id="CEO94640.1"/>
    </source>
</evidence>
<evidence type="ECO:0000259" key="6">
    <source>
        <dbReference type="SMART" id="SM01073"/>
    </source>
</evidence>
<dbReference type="GO" id="GO:0005524">
    <property type="term" value="F:ATP binding"/>
    <property type="evidence" value="ECO:0007669"/>
    <property type="project" value="UniProtKB-KW"/>
</dbReference>
<dbReference type="FunFam" id="3.40.50.300:FF:000048">
    <property type="entry name" value="Transitional endoplasmic reticulum ATPase"/>
    <property type="match status" value="1"/>
</dbReference>
<feature type="region of interest" description="Disordered" evidence="3">
    <location>
        <begin position="834"/>
        <end position="873"/>
    </location>
</feature>
<dbReference type="GO" id="GO:0051228">
    <property type="term" value="P:mitotic spindle disassembly"/>
    <property type="evidence" value="ECO:0007669"/>
    <property type="project" value="TreeGrafter"/>
</dbReference>
<feature type="domain" description="AAA+ ATPase" evidence="4">
    <location>
        <begin position="288"/>
        <end position="424"/>
    </location>
</feature>
<proteinExistence type="predicted"/>
<sequence length="873" mass="96115">MGSSRRFRRNFYPKGDDAVPRLSGFATRDGFCGASPLATSSPQRFILRFDVVERSAMAETAPTPVRERKRSPNRLVVDDASGDGDNSCVLLSPAKMEELNLFRGDPVLIKGKRKHDTLVIAISDEECTDGSIKMNKVVRKNLRVKLGDLVSLHSAGEVKYGKAIHVLPFSDTTEGITGSLFEAYLKPYFLEAYRPVRKGDTFLVRGGFRPVEFKVMEIDPPDEEFCLVAPETIIHCDGEALKREDEERLDEVGYDDIGGAGKALSMIREMIELPLRHPTLFQNLGVKPPRGVLLHGPPGTGKTLLARAVANETGAFFFLINGPEIMSKMAGDSEANLRRAFEEAEKNAPAIIFIDEIDSIAPKRDKTNGELERRIVSMLLTLMDGLKRRGQLVVIGATNRPNSIDPALRRFGRFDREIEIGVPDLTGRMEILHIHTKNMKLHEEVELQTIAEATHGFVGADLAQLCTESALNCIREQMDVIDIEEEVIDAEILDAMSVRQAHFEDALKSVNPSSLRETVVEVPDVKWEDIGGLEEVKRNLIEMIQYPIEYPEIFQKYGQKPSRGALLWGPPGCGKTLLAKAIANECSSNFISIKGPELLTMWFGESEANVREVFDKARMASPCILFFDELDAIAKARGGSQGDAGGAGDRVMNQLLTEMDGINPQKQVFFIGATNRPDIIDPALKRPGRLDQTIFIDLPDFAARVNVLQASMRKSPLDPDVDLEWFAEQTDGYSGADLSGLAKMSARIAIRQSIKASLKLAKEKDARRAAAEAAGEAYNSDDDMQEDPVPTITKRMMLQALKESKKSVSAAQYQKYLDMKKVFDEEQAALANFDDTDLDSGAGPAAAASGSGAAAPRNFAQDEDDGALDDIYG</sequence>
<dbReference type="PANTHER" id="PTHR23077">
    <property type="entry name" value="AAA-FAMILY ATPASE"/>
    <property type="match status" value="1"/>
</dbReference>
<protein>
    <recommendedName>
        <fullName evidence="11">Vesicle-fusing ATPase</fullName>
    </recommendedName>
</protein>
<dbReference type="Proteomes" id="UP000039324">
    <property type="component" value="Unassembled WGS sequence"/>
</dbReference>
<dbReference type="Proteomes" id="UP000290189">
    <property type="component" value="Unassembled WGS sequence"/>
</dbReference>
<dbReference type="Pfam" id="PF02359">
    <property type="entry name" value="CDC48_N"/>
    <property type="match status" value="1"/>
</dbReference>
<dbReference type="GO" id="GO:0030970">
    <property type="term" value="P:retrograde protein transport, ER to cytosol"/>
    <property type="evidence" value="ECO:0007669"/>
    <property type="project" value="TreeGrafter"/>
</dbReference>
<dbReference type="FunFam" id="3.40.50.300:FF:000012">
    <property type="entry name" value="Transitional endoplasmic reticulum ATPase"/>
    <property type="match status" value="1"/>
</dbReference>
<dbReference type="Pfam" id="PF17862">
    <property type="entry name" value="AAA_lid_3"/>
    <property type="match status" value="2"/>
</dbReference>
<dbReference type="SUPFAM" id="SSF52540">
    <property type="entry name" value="P-loop containing nucleoside triphosphate hydrolases"/>
    <property type="match status" value="2"/>
</dbReference>
<feature type="region of interest" description="Disordered" evidence="3">
    <location>
        <begin position="59"/>
        <end position="78"/>
    </location>
</feature>
<dbReference type="InterPro" id="IPR041569">
    <property type="entry name" value="AAA_lid_3"/>
</dbReference>
<dbReference type="PANTHER" id="PTHR23077:SF171">
    <property type="entry name" value="NUCLEAR VALOSIN-CONTAINING PROTEIN-LIKE"/>
    <property type="match status" value="1"/>
</dbReference>
<name>A0A0G4IHT8_PLABS</name>
<dbReference type="GO" id="GO:0016887">
    <property type="term" value="F:ATP hydrolysis activity"/>
    <property type="evidence" value="ECO:0007669"/>
    <property type="project" value="InterPro"/>
</dbReference>
<dbReference type="EMBL" id="OVEO01000001">
    <property type="protein sequence ID" value="SPQ93097.1"/>
    <property type="molecule type" value="Genomic_DNA"/>
</dbReference>
<dbReference type="FunFam" id="3.10.330.10:FF:000001">
    <property type="entry name" value="Cell division control 48"/>
    <property type="match status" value="1"/>
</dbReference>
<evidence type="ECO:0000313" key="8">
    <source>
        <dbReference type="EMBL" id="SPQ93097.1"/>
    </source>
</evidence>
<dbReference type="PROSITE" id="PS00674">
    <property type="entry name" value="AAA"/>
    <property type="match status" value="1"/>
</dbReference>
<dbReference type="Gene3D" id="3.40.50.300">
    <property type="entry name" value="P-loop containing nucleotide triphosphate hydrolases"/>
    <property type="match status" value="2"/>
</dbReference>